<protein>
    <submittedName>
        <fullName evidence="1">Uncharacterized protein</fullName>
    </submittedName>
</protein>
<dbReference type="EMBL" id="BK016254">
    <property type="protein sequence ID" value="DAG05273.1"/>
    <property type="molecule type" value="Genomic_DNA"/>
</dbReference>
<accession>A0A8S5VES2</accession>
<sequence>MKGNIKMACNNLKNRNYKTVVTAYNNTTQAYIAAGTQLSILGNTALDAGCSVDAQSGGFKINHSGTYRFTFDVTSIPTAAGIQTLQMYNNTIAMPCAVVADTTTASGTITQHIETTVYLPVCCNNQPVITLNIAGVAGDVTHICANATRLA</sequence>
<reference evidence="1" key="1">
    <citation type="journal article" date="2021" name="Proc. Natl. Acad. Sci. U.S.A.">
        <title>A Catalog of Tens of Thousands of Viruses from Human Metagenomes Reveals Hidden Associations with Chronic Diseases.</title>
        <authorList>
            <person name="Tisza M.J."/>
            <person name="Buck C.B."/>
        </authorList>
    </citation>
    <scope>NUCLEOTIDE SEQUENCE</scope>
    <source>
        <strain evidence="1">Ctbxa26</strain>
    </source>
</reference>
<organism evidence="1">
    <name type="scientific">Siphoviridae sp. ctbxa26</name>
    <dbReference type="NCBI Taxonomy" id="2825568"/>
    <lineage>
        <taxon>Viruses</taxon>
        <taxon>Duplodnaviria</taxon>
        <taxon>Heunggongvirae</taxon>
        <taxon>Uroviricota</taxon>
        <taxon>Caudoviricetes</taxon>
    </lineage>
</organism>
<evidence type="ECO:0000313" key="1">
    <source>
        <dbReference type="EMBL" id="DAG05273.1"/>
    </source>
</evidence>
<name>A0A8S5VES2_9CAUD</name>
<proteinExistence type="predicted"/>